<feature type="region of interest" description="Disordered" evidence="5">
    <location>
        <begin position="513"/>
        <end position="535"/>
    </location>
</feature>
<evidence type="ECO:0000256" key="6">
    <source>
        <dbReference type="SAM" id="SignalP"/>
    </source>
</evidence>
<dbReference type="InterPro" id="IPR017853">
    <property type="entry name" value="GH"/>
</dbReference>
<evidence type="ECO:0008006" key="8">
    <source>
        <dbReference type="Google" id="ProtNLM"/>
    </source>
</evidence>
<evidence type="ECO:0000256" key="3">
    <source>
        <dbReference type="ARBA" id="ARBA00023295"/>
    </source>
</evidence>
<accession>A0AAU7APN7</accession>
<evidence type="ECO:0000256" key="1">
    <source>
        <dbReference type="ARBA" id="ARBA00010838"/>
    </source>
</evidence>
<evidence type="ECO:0000256" key="2">
    <source>
        <dbReference type="ARBA" id="ARBA00022801"/>
    </source>
</evidence>
<dbReference type="PANTHER" id="PTHR10353">
    <property type="entry name" value="GLYCOSYL HYDROLASE"/>
    <property type="match status" value="1"/>
</dbReference>
<protein>
    <recommendedName>
        <fullName evidence="8">Glycosyl hydrolase family protein</fullName>
    </recommendedName>
</protein>
<dbReference type="KEGG" id="parq:DSM112329_00353"/>
<dbReference type="GO" id="GO:0008422">
    <property type="term" value="F:beta-glucosidase activity"/>
    <property type="evidence" value="ECO:0007669"/>
    <property type="project" value="TreeGrafter"/>
</dbReference>
<keyword evidence="3" id="KW-0326">Glycosidase</keyword>
<feature type="chain" id="PRO_5043470322" description="Glycosyl hydrolase family protein" evidence="6">
    <location>
        <begin position="27"/>
        <end position="535"/>
    </location>
</feature>
<dbReference type="InterPro" id="IPR001360">
    <property type="entry name" value="Glyco_hydro_1"/>
</dbReference>
<dbReference type="PRINTS" id="PR00131">
    <property type="entry name" value="GLHYDRLASE1"/>
</dbReference>
<reference evidence="7" key="1">
    <citation type="submission" date="2022-12" db="EMBL/GenBank/DDBJ databases">
        <title>Paraconexibacter alkalitolerans sp. nov. and Baekduia alba sp. nov., isolated from soil and emended description of the genera Paraconexibacter (Chun et al., 2020) and Baekduia (An et al., 2020).</title>
        <authorList>
            <person name="Vieira S."/>
            <person name="Huber K.J."/>
            <person name="Geppert A."/>
            <person name="Wolf J."/>
            <person name="Neumann-Schaal M."/>
            <person name="Muesken M."/>
            <person name="Overmann J."/>
        </authorList>
    </citation>
    <scope>NUCLEOTIDE SEQUENCE</scope>
    <source>
        <strain evidence="7">AEG42_29</strain>
    </source>
</reference>
<dbReference type="Gene3D" id="3.20.20.80">
    <property type="entry name" value="Glycosidases"/>
    <property type="match status" value="2"/>
</dbReference>
<dbReference type="Pfam" id="PF00232">
    <property type="entry name" value="Glyco_hydro_1"/>
    <property type="match status" value="2"/>
</dbReference>
<proteinExistence type="inferred from homology"/>
<comment type="similarity">
    <text evidence="1 4">Belongs to the glycosyl hydrolase 1 family.</text>
</comment>
<keyword evidence="2" id="KW-0378">Hydrolase</keyword>
<feature type="signal peptide" evidence="6">
    <location>
        <begin position="1"/>
        <end position="26"/>
    </location>
</feature>
<keyword evidence="6" id="KW-0732">Signal</keyword>
<dbReference type="GO" id="GO:0005829">
    <property type="term" value="C:cytosol"/>
    <property type="evidence" value="ECO:0007669"/>
    <property type="project" value="TreeGrafter"/>
</dbReference>
<sequence length="535" mass="59072">MESTTFRIKLAVAVAALIGAVAPAAAHGAAAAPLKQPRVSPATFATGAGTTVAYTARRKGTVTIVVQRRSGTTWKHVGRLRHRARAGRNRLAFRGKVAGRALTAARYRLVLRATTGQAITVRFRVTAPAPAGRPSGSRFLWGVSSSAFQSEGQACPSNWQRYTDSGDEEPYLTSVDFRGRYKKDIALAAKLGTNTFRFGINWACVEPQPGVFDEAQLAYYDDVVKTIVDHGMQPVPTFHHFVLPAWVMDQGAWTNEKTVGDFVAYTAKLIPRWAARTKYWLTFNEPVCDLIFGITKGEFAATDLVTVADRMARAHMRTYDLIHAARPDAMVSSNICESNLPTVGSLTLDALFTGRFAAAGKIDMVAIDVYYRQDSTSLQFLLSGGKPWTVRQIPYAMYEQLKTYHQRFPKLPLFVSESGMPTDNGLPRPDGLSRGDHLRDNVYWMQRAMAEGIPVIGYSYWSLTDNYEWGSYRPRFGLYTVDVTTDPTLTRRPTDAVAAYKCVIAADGVPDDYRPVRDPDGNPTGTTNPLCTGRR</sequence>
<dbReference type="EMBL" id="CP114014">
    <property type="protein sequence ID" value="XAY03534.1"/>
    <property type="molecule type" value="Genomic_DNA"/>
</dbReference>
<gene>
    <name evidence="7" type="ORF">DSM112329_00353</name>
</gene>
<dbReference type="RefSeq" id="WP_354700090.1">
    <property type="nucleotide sequence ID" value="NZ_CP114014.1"/>
</dbReference>
<evidence type="ECO:0000256" key="4">
    <source>
        <dbReference type="RuleBase" id="RU003690"/>
    </source>
</evidence>
<dbReference type="AlphaFoldDB" id="A0AAU7APN7"/>
<dbReference type="PANTHER" id="PTHR10353:SF209">
    <property type="entry name" value="GALACTOLIPID GALACTOSYLTRANSFERASE SFR2, CHLOROPLASTIC"/>
    <property type="match status" value="1"/>
</dbReference>
<evidence type="ECO:0000313" key="7">
    <source>
        <dbReference type="EMBL" id="XAY03534.1"/>
    </source>
</evidence>
<evidence type="ECO:0000256" key="5">
    <source>
        <dbReference type="SAM" id="MobiDB-lite"/>
    </source>
</evidence>
<feature type="compositionally biased region" description="Polar residues" evidence="5">
    <location>
        <begin position="523"/>
        <end position="535"/>
    </location>
</feature>
<name>A0AAU7APN7_9ACTN</name>
<dbReference type="GO" id="GO:0016052">
    <property type="term" value="P:carbohydrate catabolic process"/>
    <property type="evidence" value="ECO:0007669"/>
    <property type="project" value="TreeGrafter"/>
</dbReference>
<organism evidence="7">
    <name type="scientific">Paraconexibacter sp. AEG42_29</name>
    <dbReference type="NCBI Taxonomy" id="2997339"/>
    <lineage>
        <taxon>Bacteria</taxon>
        <taxon>Bacillati</taxon>
        <taxon>Actinomycetota</taxon>
        <taxon>Thermoleophilia</taxon>
        <taxon>Solirubrobacterales</taxon>
        <taxon>Paraconexibacteraceae</taxon>
        <taxon>Paraconexibacter</taxon>
    </lineage>
</organism>
<dbReference type="SUPFAM" id="SSF51445">
    <property type="entry name" value="(Trans)glycosidases"/>
    <property type="match status" value="1"/>
</dbReference>